<dbReference type="eggNOG" id="COG1733">
    <property type="taxonomic scope" value="Bacteria"/>
</dbReference>
<keyword evidence="2" id="KW-0238">DNA-binding</keyword>
<evidence type="ECO:0000256" key="3">
    <source>
        <dbReference type="ARBA" id="ARBA00023163"/>
    </source>
</evidence>
<keyword evidence="3" id="KW-0804">Transcription</keyword>
<dbReference type="InterPro" id="IPR036390">
    <property type="entry name" value="WH_DNA-bd_sf"/>
</dbReference>
<keyword evidence="1" id="KW-0805">Transcription regulation</keyword>
<dbReference type="Pfam" id="PF01638">
    <property type="entry name" value="HxlR"/>
    <property type="match status" value="1"/>
</dbReference>
<feature type="domain" description="HTH hxlR-type" evidence="4">
    <location>
        <begin position="16"/>
        <end position="112"/>
    </location>
</feature>
<dbReference type="InterPro" id="IPR036388">
    <property type="entry name" value="WH-like_DNA-bd_sf"/>
</dbReference>
<gene>
    <name evidence="5" type="ordered locus">Snas_2587</name>
</gene>
<dbReference type="GO" id="GO:0003677">
    <property type="term" value="F:DNA binding"/>
    <property type="evidence" value="ECO:0007669"/>
    <property type="project" value="UniProtKB-KW"/>
</dbReference>
<keyword evidence="6" id="KW-1185">Reference proteome</keyword>
<sequence>MMDVMALGKGYGNQDCSMARGLELVGERWTLLIVRDAFYGVRRFSDFLAHLEIPRAVLSERLQYLTDMGVLSKDSHEGSTRAEYALTDTGLALWPVLASLSQWSNEYLHSEAGPYLIYEHDPCGTELADRLNCPTCGERVRLADIATSPGPAANRTRDDVVSRSLLKRRRLLDPIR</sequence>
<dbReference type="STRING" id="446470.Snas_2587"/>
<accession>D3Q692</accession>
<dbReference type="AlphaFoldDB" id="D3Q692"/>
<organism evidence="5 6">
    <name type="scientific">Stackebrandtia nassauensis (strain DSM 44728 / CIP 108903 / NRRL B-16338 / NBRC 102104 / LLR-40K-21)</name>
    <dbReference type="NCBI Taxonomy" id="446470"/>
    <lineage>
        <taxon>Bacteria</taxon>
        <taxon>Bacillati</taxon>
        <taxon>Actinomycetota</taxon>
        <taxon>Actinomycetes</taxon>
        <taxon>Glycomycetales</taxon>
        <taxon>Glycomycetaceae</taxon>
        <taxon>Stackebrandtia</taxon>
    </lineage>
</organism>
<dbReference type="HOGENOM" id="CLU_111585_0_0_11"/>
<evidence type="ECO:0000256" key="1">
    <source>
        <dbReference type="ARBA" id="ARBA00023015"/>
    </source>
</evidence>
<protein>
    <submittedName>
        <fullName evidence="5">Transcriptional regulator, HxlR family</fullName>
    </submittedName>
</protein>
<dbReference type="Gene3D" id="1.10.10.10">
    <property type="entry name" value="Winged helix-like DNA-binding domain superfamily/Winged helix DNA-binding domain"/>
    <property type="match status" value="1"/>
</dbReference>
<evidence type="ECO:0000313" key="5">
    <source>
        <dbReference type="EMBL" id="ADD42267.1"/>
    </source>
</evidence>
<dbReference type="Proteomes" id="UP000000844">
    <property type="component" value="Chromosome"/>
</dbReference>
<dbReference type="InterPro" id="IPR002577">
    <property type="entry name" value="HTH_HxlR"/>
</dbReference>
<evidence type="ECO:0000256" key="2">
    <source>
        <dbReference type="ARBA" id="ARBA00023125"/>
    </source>
</evidence>
<evidence type="ECO:0000259" key="4">
    <source>
        <dbReference type="PROSITE" id="PS51118"/>
    </source>
</evidence>
<dbReference type="KEGG" id="sna:Snas_2587"/>
<dbReference type="PANTHER" id="PTHR33204:SF18">
    <property type="entry name" value="TRANSCRIPTIONAL REGULATORY PROTEIN"/>
    <property type="match status" value="1"/>
</dbReference>
<dbReference type="EMBL" id="CP001778">
    <property type="protein sequence ID" value="ADD42267.1"/>
    <property type="molecule type" value="Genomic_DNA"/>
</dbReference>
<dbReference type="PANTHER" id="PTHR33204">
    <property type="entry name" value="TRANSCRIPTIONAL REGULATOR, MARR FAMILY"/>
    <property type="match status" value="1"/>
</dbReference>
<reference evidence="5 6" key="1">
    <citation type="journal article" date="2009" name="Stand. Genomic Sci.">
        <title>Complete genome sequence of Stackebrandtia nassauensis type strain (LLR-40K-21).</title>
        <authorList>
            <person name="Munk C."/>
            <person name="Lapidus A."/>
            <person name="Copeland A."/>
            <person name="Jando M."/>
            <person name="Mayilraj S."/>
            <person name="Glavina Del Rio T."/>
            <person name="Nolan M."/>
            <person name="Chen F."/>
            <person name="Lucas S."/>
            <person name="Tice H."/>
            <person name="Cheng J.F."/>
            <person name="Han C."/>
            <person name="Detter J.C."/>
            <person name="Bruce D."/>
            <person name="Goodwin L."/>
            <person name="Chain P."/>
            <person name="Pitluck S."/>
            <person name="Goker M."/>
            <person name="Ovchinikova G."/>
            <person name="Pati A."/>
            <person name="Ivanova N."/>
            <person name="Mavromatis K."/>
            <person name="Chen A."/>
            <person name="Palaniappan K."/>
            <person name="Land M."/>
            <person name="Hauser L."/>
            <person name="Chang Y.J."/>
            <person name="Jeffries C.D."/>
            <person name="Bristow J."/>
            <person name="Eisen J.A."/>
            <person name="Markowitz V."/>
            <person name="Hugenholtz P."/>
            <person name="Kyrpides N.C."/>
            <person name="Klenk H.P."/>
        </authorList>
    </citation>
    <scope>NUCLEOTIDE SEQUENCE [LARGE SCALE GENOMIC DNA]</scope>
    <source>
        <strain evidence="6">DSM 44728 / CIP 108903 / NRRL B-16338 / NBRC 102104 / LLR-40K-21</strain>
    </source>
</reference>
<proteinExistence type="predicted"/>
<dbReference type="SUPFAM" id="SSF46785">
    <property type="entry name" value="Winged helix' DNA-binding domain"/>
    <property type="match status" value="1"/>
</dbReference>
<dbReference type="PROSITE" id="PS51118">
    <property type="entry name" value="HTH_HXLR"/>
    <property type="match status" value="1"/>
</dbReference>
<evidence type="ECO:0000313" key="6">
    <source>
        <dbReference type="Proteomes" id="UP000000844"/>
    </source>
</evidence>
<name>D3Q692_STANL</name>